<keyword evidence="4" id="KW-1185">Reference proteome</keyword>
<protein>
    <submittedName>
        <fullName evidence="3">MBL fold metallo-hydrolase</fullName>
    </submittedName>
</protein>
<dbReference type="CDD" id="cd07731">
    <property type="entry name" value="ComA-like_MBL-fold"/>
    <property type="match status" value="1"/>
</dbReference>
<feature type="transmembrane region" description="Helical" evidence="1">
    <location>
        <begin position="6"/>
        <end position="24"/>
    </location>
</feature>
<dbReference type="EMBL" id="JAAGPU010000030">
    <property type="protein sequence ID" value="NEU06000.1"/>
    <property type="molecule type" value="Genomic_DNA"/>
</dbReference>
<evidence type="ECO:0000313" key="4">
    <source>
        <dbReference type="Proteomes" id="UP000481872"/>
    </source>
</evidence>
<keyword evidence="1" id="KW-1133">Transmembrane helix</keyword>
<evidence type="ECO:0000256" key="1">
    <source>
        <dbReference type="SAM" id="Phobius"/>
    </source>
</evidence>
<sequence>MKKCIYKNYIIIFICIIFSLFLLIPKNRYDKELLVHYIDVGQGESILIQNENLNILIDSGTEDTSAKLLNYLKKQNVHNLNYVFLTHPHDDHIGGITYILKNMKIDKIFSPKITANTPIFKNFAKELNSKNIKIDPLIAPKTMKLNKNIKIEVFSPTKDYYDNLNNYSLVFKLNFKNYNFLFTGDAEKEIENELLNLDIKSNILKIGHHGSKTSSIEPFLDKVNPDIAIISCGLGNDYGHPNKTLLNNLLDRNIKLYRTDLNGSITLICDKNSIKIKKEKS</sequence>
<dbReference type="Proteomes" id="UP000481872">
    <property type="component" value="Unassembled WGS sequence"/>
</dbReference>
<dbReference type="InterPro" id="IPR035681">
    <property type="entry name" value="ComA-like_MBL"/>
</dbReference>
<keyword evidence="1" id="KW-0812">Transmembrane</keyword>
<dbReference type="Pfam" id="PF00753">
    <property type="entry name" value="Lactamase_B"/>
    <property type="match status" value="1"/>
</dbReference>
<dbReference type="SUPFAM" id="SSF56281">
    <property type="entry name" value="Metallo-hydrolase/oxidoreductase"/>
    <property type="match status" value="1"/>
</dbReference>
<organism evidence="3 4">
    <name type="scientific">Clostridium senegalense</name>
    <dbReference type="NCBI Taxonomy" id="1465809"/>
    <lineage>
        <taxon>Bacteria</taxon>
        <taxon>Bacillati</taxon>
        <taxon>Bacillota</taxon>
        <taxon>Clostridia</taxon>
        <taxon>Eubacteriales</taxon>
        <taxon>Clostridiaceae</taxon>
        <taxon>Clostridium</taxon>
    </lineage>
</organism>
<reference evidence="3 4" key="1">
    <citation type="submission" date="2020-02" db="EMBL/GenBank/DDBJ databases">
        <title>Genome assembly of a novel Clostridium senegalense strain.</title>
        <authorList>
            <person name="Gupta T.B."/>
            <person name="Jauregui R."/>
            <person name="Maclean P."/>
            <person name="Nawarathana A."/>
            <person name="Brightwell G."/>
        </authorList>
    </citation>
    <scope>NUCLEOTIDE SEQUENCE [LARGE SCALE GENOMIC DNA]</scope>
    <source>
        <strain evidence="3 4">AGRFS4</strain>
    </source>
</reference>
<dbReference type="PANTHER" id="PTHR30619">
    <property type="entry name" value="DNA INTERNALIZATION/COMPETENCE PROTEIN COMEC/REC2"/>
    <property type="match status" value="1"/>
</dbReference>
<name>A0A6M0H5L2_9CLOT</name>
<proteinExistence type="predicted"/>
<dbReference type="PANTHER" id="PTHR30619:SF1">
    <property type="entry name" value="RECOMBINATION PROTEIN 2"/>
    <property type="match status" value="1"/>
</dbReference>
<keyword evidence="3" id="KW-0378">Hydrolase</keyword>
<dbReference type="SMART" id="SM00849">
    <property type="entry name" value="Lactamase_B"/>
    <property type="match status" value="1"/>
</dbReference>
<gene>
    <name evidence="3" type="ORF">G3M99_14280</name>
</gene>
<dbReference type="AlphaFoldDB" id="A0A6M0H5L2"/>
<dbReference type="GO" id="GO:0016787">
    <property type="term" value="F:hydrolase activity"/>
    <property type="evidence" value="ECO:0007669"/>
    <property type="project" value="UniProtKB-KW"/>
</dbReference>
<accession>A0A6M0H5L2</accession>
<dbReference type="RefSeq" id="WP_061995963.1">
    <property type="nucleotide sequence ID" value="NZ_JAAGPU010000030.1"/>
</dbReference>
<evidence type="ECO:0000259" key="2">
    <source>
        <dbReference type="SMART" id="SM00849"/>
    </source>
</evidence>
<dbReference type="InterPro" id="IPR001279">
    <property type="entry name" value="Metallo-B-lactamas"/>
</dbReference>
<dbReference type="Gene3D" id="3.60.15.10">
    <property type="entry name" value="Ribonuclease Z/Hydroxyacylglutathione hydrolase-like"/>
    <property type="match status" value="1"/>
</dbReference>
<feature type="domain" description="Metallo-beta-lactamase" evidence="2">
    <location>
        <begin position="42"/>
        <end position="234"/>
    </location>
</feature>
<dbReference type="InterPro" id="IPR036866">
    <property type="entry name" value="RibonucZ/Hydroxyglut_hydro"/>
</dbReference>
<evidence type="ECO:0000313" key="3">
    <source>
        <dbReference type="EMBL" id="NEU06000.1"/>
    </source>
</evidence>
<comment type="caution">
    <text evidence="3">The sequence shown here is derived from an EMBL/GenBank/DDBJ whole genome shotgun (WGS) entry which is preliminary data.</text>
</comment>
<keyword evidence="1" id="KW-0472">Membrane</keyword>
<dbReference type="InterPro" id="IPR052159">
    <property type="entry name" value="Competence_DNA_uptake"/>
</dbReference>